<feature type="non-terminal residue" evidence="1">
    <location>
        <position position="1"/>
    </location>
</feature>
<protein>
    <recommendedName>
        <fullName evidence="2">Peptidase M6-like domain-containing protein</fullName>
    </recommendedName>
</protein>
<sequence>LGIFKFHYTLSGEDAVANLQYAQDMANIFVDVYNKQNGSDQMGFTRPPDDGFYSSIPDENGGDDQYDVYIYNLEAGIYGWVASEYTGDNPYSISTTELFAATSFMAMRNNYTDFGPQTEIESIKVTAAHEYFHAVQNGYNYYSAAWLMEATAAWIEDEIYDDVNDNYQYLGNWFKEPHIALNYNHHDDDGSAIDYGGNIGIQENESHWYGSWIFFRYISEHMVPSNGNGYETIRNIFEKDIFLSDGDYDKSIEA</sequence>
<evidence type="ECO:0008006" key="2">
    <source>
        <dbReference type="Google" id="ProtNLM"/>
    </source>
</evidence>
<name>A0A382ZZ94_9ZZZZ</name>
<gene>
    <name evidence="1" type="ORF">METZ01_LOCUS453615</name>
</gene>
<dbReference type="AlphaFoldDB" id="A0A382ZZ94"/>
<dbReference type="NCBIfam" id="NF045524">
    <property type="entry name" value="MXAN_6640_HExxH"/>
    <property type="match status" value="1"/>
</dbReference>
<evidence type="ECO:0000313" key="1">
    <source>
        <dbReference type="EMBL" id="SVE00761.1"/>
    </source>
</evidence>
<dbReference type="EMBL" id="UINC01187832">
    <property type="protein sequence ID" value="SVE00761.1"/>
    <property type="molecule type" value="Genomic_DNA"/>
</dbReference>
<reference evidence="1" key="1">
    <citation type="submission" date="2018-05" db="EMBL/GenBank/DDBJ databases">
        <authorList>
            <person name="Lanie J.A."/>
            <person name="Ng W.-L."/>
            <person name="Kazmierczak K.M."/>
            <person name="Andrzejewski T.M."/>
            <person name="Davidsen T.M."/>
            <person name="Wayne K.J."/>
            <person name="Tettelin H."/>
            <person name="Glass J.I."/>
            <person name="Rusch D."/>
            <person name="Podicherti R."/>
            <person name="Tsui H.-C.T."/>
            <person name="Winkler M.E."/>
        </authorList>
    </citation>
    <scope>NUCLEOTIDE SEQUENCE</scope>
</reference>
<proteinExistence type="predicted"/>
<organism evidence="1">
    <name type="scientific">marine metagenome</name>
    <dbReference type="NCBI Taxonomy" id="408172"/>
    <lineage>
        <taxon>unclassified sequences</taxon>
        <taxon>metagenomes</taxon>
        <taxon>ecological metagenomes</taxon>
    </lineage>
</organism>
<feature type="non-terminal residue" evidence="1">
    <location>
        <position position="254"/>
    </location>
</feature>
<accession>A0A382ZZ94</accession>